<dbReference type="GO" id="GO:0003723">
    <property type="term" value="F:RNA binding"/>
    <property type="evidence" value="ECO:0007669"/>
    <property type="project" value="InterPro"/>
</dbReference>
<dbReference type="PANTHER" id="PTHR46429:SF1">
    <property type="entry name" value="23S RRNA (GUANOSINE-2'-O-)-METHYLTRANSFERASE RLMB"/>
    <property type="match status" value="1"/>
</dbReference>
<dbReference type="RefSeq" id="WP_183341921.1">
    <property type="nucleotide sequence ID" value="NZ_JACHNU010000002.1"/>
</dbReference>
<keyword evidence="3 5" id="KW-0808">Transferase</keyword>
<gene>
    <name evidence="5" type="ORF">BDZ31_002198</name>
</gene>
<reference evidence="5 6" key="1">
    <citation type="submission" date="2020-08" db="EMBL/GenBank/DDBJ databases">
        <title>Genomic Encyclopedia of Archaeal and Bacterial Type Strains, Phase II (KMG-II): from individual species to whole genera.</title>
        <authorList>
            <person name="Goeker M."/>
        </authorList>
    </citation>
    <scope>NUCLEOTIDE SEQUENCE [LARGE SCALE GENOMIC DNA]</scope>
    <source>
        <strain evidence="5 6">DSM 23288</strain>
    </source>
</reference>
<feature type="domain" description="RNA 2-O ribose methyltransferase substrate binding" evidence="4">
    <location>
        <begin position="2"/>
        <end position="76"/>
    </location>
</feature>
<evidence type="ECO:0000313" key="6">
    <source>
        <dbReference type="Proteomes" id="UP000585272"/>
    </source>
</evidence>
<keyword evidence="2 5" id="KW-0489">Methyltransferase</keyword>
<dbReference type="GO" id="GO:0032259">
    <property type="term" value="P:methylation"/>
    <property type="evidence" value="ECO:0007669"/>
    <property type="project" value="UniProtKB-KW"/>
</dbReference>
<evidence type="ECO:0000256" key="1">
    <source>
        <dbReference type="ARBA" id="ARBA00007228"/>
    </source>
</evidence>
<keyword evidence="6" id="KW-1185">Reference proteome</keyword>
<organism evidence="5 6">
    <name type="scientific">Conexibacter arvalis</name>
    <dbReference type="NCBI Taxonomy" id="912552"/>
    <lineage>
        <taxon>Bacteria</taxon>
        <taxon>Bacillati</taxon>
        <taxon>Actinomycetota</taxon>
        <taxon>Thermoleophilia</taxon>
        <taxon>Solirubrobacterales</taxon>
        <taxon>Conexibacteraceae</taxon>
        <taxon>Conexibacter</taxon>
    </lineage>
</organism>
<dbReference type="AlphaFoldDB" id="A0A840ICY8"/>
<dbReference type="GO" id="GO:0005829">
    <property type="term" value="C:cytosol"/>
    <property type="evidence" value="ECO:0007669"/>
    <property type="project" value="TreeGrafter"/>
</dbReference>
<dbReference type="InterPro" id="IPR001537">
    <property type="entry name" value="SpoU_MeTrfase"/>
</dbReference>
<dbReference type="EC" id="2.1.1.185" evidence="5"/>
<dbReference type="SUPFAM" id="SSF55315">
    <property type="entry name" value="L30e-like"/>
    <property type="match status" value="1"/>
</dbReference>
<evidence type="ECO:0000256" key="3">
    <source>
        <dbReference type="ARBA" id="ARBA00022679"/>
    </source>
</evidence>
<dbReference type="SUPFAM" id="SSF75217">
    <property type="entry name" value="alpha/beta knot"/>
    <property type="match status" value="1"/>
</dbReference>
<evidence type="ECO:0000313" key="5">
    <source>
        <dbReference type="EMBL" id="MBB4662612.1"/>
    </source>
</evidence>
<dbReference type="PANTHER" id="PTHR46429">
    <property type="entry name" value="23S RRNA (GUANOSINE-2'-O-)-METHYLTRANSFERASE RLMB"/>
    <property type="match status" value="1"/>
</dbReference>
<dbReference type="InterPro" id="IPR004441">
    <property type="entry name" value="rRNA_MeTrfase_TrmH"/>
</dbReference>
<dbReference type="GO" id="GO:0006396">
    <property type="term" value="P:RNA processing"/>
    <property type="evidence" value="ECO:0007669"/>
    <property type="project" value="InterPro"/>
</dbReference>
<evidence type="ECO:0000259" key="4">
    <source>
        <dbReference type="SMART" id="SM00967"/>
    </source>
</evidence>
<dbReference type="Pfam" id="PF08032">
    <property type="entry name" value="SpoU_sub_bind"/>
    <property type="match status" value="1"/>
</dbReference>
<dbReference type="CDD" id="cd18103">
    <property type="entry name" value="SpoU-like_RlmB"/>
    <property type="match status" value="1"/>
</dbReference>
<dbReference type="InterPro" id="IPR029064">
    <property type="entry name" value="Ribosomal_eL30-like_sf"/>
</dbReference>
<sequence>MVLYGRNAVHEALRGPRQVQHVWATPGAAAEPWLEAAVAGGQVDVNVVPDAEWVQRRSGSPDHQGVCAQVGAYRYADAAELLLRPRPLIVALDEIQDPQNLGAIVRTAECAGATGVVIPERRSAEVTPAVCKASAGAVEHLPIARVRNLADFLLDARDAGAWCYGAEGDGGRPYTAVDYAGGGVVLVLGSEGRGLRPRVAASCDGLIALPLRGQIESLNVSAAASALIYEIVRQRDVAAKAR</sequence>
<comment type="caution">
    <text evidence="5">The sequence shown here is derived from an EMBL/GenBank/DDBJ whole genome shotgun (WGS) entry which is preliminary data.</text>
</comment>
<proteinExistence type="inferred from homology"/>
<accession>A0A840ICY8</accession>
<dbReference type="SMART" id="SM00967">
    <property type="entry name" value="SpoU_sub_bind"/>
    <property type="match status" value="1"/>
</dbReference>
<name>A0A840ICY8_9ACTN</name>
<dbReference type="InterPro" id="IPR029028">
    <property type="entry name" value="Alpha/beta_knot_MTases"/>
</dbReference>
<protein>
    <submittedName>
        <fullName evidence="5">23S rRNA (Guanosine2251-2'-O)-methyltransferase</fullName>
        <ecNumber evidence="5">2.1.1.185</ecNumber>
    </submittedName>
</protein>
<evidence type="ECO:0000256" key="2">
    <source>
        <dbReference type="ARBA" id="ARBA00022603"/>
    </source>
</evidence>
<dbReference type="Proteomes" id="UP000585272">
    <property type="component" value="Unassembled WGS sequence"/>
</dbReference>
<dbReference type="InterPro" id="IPR013123">
    <property type="entry name" value="SpoU_subst-bd"/>
</dbReference>
<dbReference type="GO" id="GO:0008173">
    <property type="term" value="F:RNA methyltransferase activity"/>
    <property type="evidence" value="ECO:0007669"/>
    <property type="project" value="InterPro"/>
</dbReference>
<dbReference type="InterPro" id="IPR029026">
    <property type="entry name" value="tRNA_m1G_MTases_N"/>
</dbReference>
<dbReference type="EMBL" id="JACHNU010000002">
    <property type="protein sequence ID" value="MBB4662612.1"/>
    <property type="molecule type" value="Genomic_DNA"/>
</dbReference>
<dbReference type="NCBIfam" id="TIGR00186">
    <property type="entry name" value="rRNA_methyl_3"/>
    <property type="match status" value="1"/>
</dbReference>
<dbReference type="Pfam" id="PF00588">
    <property type="entry name" value="SpoU_methylase"/>
    <property type="match status" value="1"/>
</dbReference>
<comment type="similarity">
    <text evidence="1">Belongs to the class IV-like SAM-binding methyltransferase superfamily. RNA methyltransferase TrmH family.</text>
</comment>
<dbReference type="Gene3D" id="3.30.1330.30">
    <property type="match status" value="1"/>
</dbReference>
<dbReference type="Gene3D" id="3.40.1280.10">
    <property type="match status" value="1"/>
</dbReference>